<dbReference type="InterPro" id="IPR024403">
    <property type="entry name" value="DHOase_cat"/>
</dbReference>
<dbReference type="Gene3D" id="3.20.20.140">
    <property type="entry name" value="Metal-dependent hydrolases"/>
    <property type="match status" value="1"/>
</dbReference>
<evidence type="ECO:0000256" key="1">
    <source>
        <dbReference type="ARBA" id="ARBA00022833"/>
    </source>
</evidence>
<keyword evidence="5" id="KW-0378">Hydrolase</keyword>
<dbReference type="EMBL" id="JBHUIX010000002">
    <property type="protein sequence ID" value="MFD2172694.1"/>
    <property type="molecule type" value="Genomic_DNA"/>
</dbReference>
<dbReference type="InterPro" id="IPR013108">
    <property type="entry name" value="Amidohydro_3"/>
</dbReference>
<evidence type="ECO:0000259" key="4">
    <source>
        <dbReference type="Pfam" id="PF12890"/>
    </source>
</evidence>
<dbReference type="PANTHER" id="PTHR43668">
    <property type="entry name" value="ALLANTOINASE"/>
    <property type="match status" value="1"/>
</dbReference>
<proteinExistence type="predicted"/>
<dbReference type="Pfam" id="PF07969">
    <property type="entry name" value="Amidohydro_3"/>
    <property type="match status" value="1"/>
</dbReference>
<evidence type="ECO:0000313" key="5">
    <source>
        <dbReference type="EMBL" id="MFD2172694.1"/>
    </source>
</evidence>
<dbReference type="InterPro" id="IPR004722">
    <property type="entry name" value="DHOase"/>
</dbReference>
<name>A0ABW5A4W8_9RHOB</name>
<dbReference type="InterPro" id="IPR050138">
    <property type="entry name" value="DHOase/Allantoinase_Hydrolase"/>
</dbReference>
<dbReference type="SUPFAM" id="SSF51338">
    <property type="entry name" value="Composite domain of metallo-dependent hydrolases"/>
    <property type="match status" value="1"/>
</dbReference>
<reference evidence="6" key="1">
    <citation type="journal article" date="2019" name="Int. J. Syst. Evol. Microbiol.">
        <title>The Global Catalogue of Microorganisms (GCM) 10K type strain sequencing project: providing services to taxonomists for standard genome sequencing and annotation.</title>
        <authorList>
            <consortium name="The Broad Institute Genomics Platform"/>
            <consortium name="The Broad Institute Genome Sequencing Center for Infectious Disease"/>
            <person name="Wu L."/>
            <person name="Ma J."/>
        </authorList>
    </citation>
    <scope>NUCLEOTIDE SEQUENCE [LARGE SCALE GENOMIC DNA]</scope>
    <source>
        <strain evidence="6">CCUG 55131</strain>
    </source>
</reference>
<keyword evidence="2" id="KW-0665">Pyrimidine biosynthesis</keyword>
<gene>
    <name evidence="5" type="primary">pyrC</name>
    <name evidence="5" type="ORF">ACFSM0_01190</name>
</gene>
<feature type="domain" description="Amidohydrolase 3" evidence="3">
    <location>
        <begin position="342"/>
        <end position="420"/>
    </location>
</feature>
<protein>
    <submittedName>
        <fullName evidence="5">Dihydroorotase</fullName>
        <ecNumber evidence="5">3.5.2.3</ecNumber>
    </submittedName>
</protein>
<dbReference type="InterPro" id="IPR032466">
    <property type="entry name" value="Metal_Hydrolase"/>
</dbReference>
<sequence>MTLFLQDARLIDPEAEGETTANLVIDGGIIAAIGQMQAPAGAEVIDCGGKCLAPGIIDIGVKIGEPGERHRESFRTAGQAAARGGVTTMIARPDTLPAIDTPEMLEFVTRRAAEVPVRIRHMAALTKGREGREMTEIGFLMDAGAVAFSDVFHVTTDTKVLSRAFTYAKSLGALVIGHPQEPGLSQGAAATSGKFASLRGLPGVSPIAEQMGLDRDLALVEVTGVRYHADQITTARALPALARARAAGLAVTAGVSVHHLTLNEFDVGDYRTFFKLTPPLRSEDDRRAMVEAVASGAIDIICSMHTPADEESKRLPFEEAAAGAVGLETLFPAALRLYHAGSLSLSQIFRALALNPARLLGLPQGRICEGAPADLVLFDPDAPFVLDRFQLASKSKNTPFDGAKMSGKVLATFVAGVQVFGQVAQDSGE</sequence>
<comment type="caution">
    <text evidence="5">The sequence shown here is derived from an EMBL/GenBank/DDBJ whole genome shotgun (WGS) entry which is preliminary data.</text>
</comment>
<evidence type="ECO:0000313" key="6">
    <source>
        <dbReference type="Proteomes" id="UP001597413"/>
    </source>
</evidence>
<dbReference type="Pfam" id="PF12890">
    <property type="entry name" value="DHOase"/>
    <property type="match status" value="1"/>
</dbReference>
<evidence type="ECO:0000259" key="3">
    <source>
        <dbReference type="Pfam" id="PF07969"/>
    </source>
</evidence>
<dbReference type="RefSeq" id="WP_377385942.1">
    <property type="nucleotide sequence ID" value="NZ_JBHUIX010000002.1"/>
</dbReference>
<dbReference type="PANTHER" id="PTHR43668:SF2">
    <property type="entry name" value="ALLANTOINASE"/>
    <property type="match status" value="1"/>
</dbReference>
<feature type="domain" description="Dihydroorotase catalytic" evidence="4">
    <location>
        <begin position="49"/>
        <end position="234"/>
    </location>
</feature>
<keyword evidence="1" id="KW-0862">Zinc</keyword>
<dbReference type="SUPFAM" id="SSF51556">
    <property type="entry name" value="Metallo-dependent hydrolases"/>
    <property type="match status" value="1"/>
</dbReference>
<evidence type="ECO:0000256" key="2">
    <source>
        <dbReference type="ARBA" id="ARBA00022975"/>
    </source>
</evidence>
<dbReference type="NCBIfam" id="TIGR00857">
    <property type="entry name" value="pyrC_multi"/>
    <property type="match status" value="1"/>
</dbReference>
<accession>A0ABW5A4W8</accession>
<keyword evidence="6" id="KW-1185">Reference proteome</keyword>
<dbReference type="EC" id="3.5.2.3" evidence="5"/>
<organism evidence="5 6">
    <name type="scientific">Rhodobacter lacus</name>
    <dbReference type="NCBI Taxonomy" id="1641972"/>
    <lineage>
        <taxon>Bacteria</taxon>
        <taxon>Pseudomonadati</taxon>
        <taxon>Pseudomonadota</taxon>
        <taxon>Alphaproteobacteria</taxon>
        <taxon>Rhodobacterales</taxon>
        <taxon>Rhodobacter group</taxon>
        <taxon>Rhodobacter</taxon>
    </lineage>
</organism>
<dbReference type="InterPro" id="IPR011059">
    <property type="entry name" value="Metal-dep_hydrolase_composite"/>
</dbReference>
<dbReference type="Proteomes" id="UP001597413">
    <property type="component" value="Unassembled WGS sequence"/>
</dbReference>
<dbReference type="CDD" id="cd01317">
    <property type="entry name" value="DHOase_IIa"/>
    <property type="match status" value="1"/>
</dbReference>
<dbReference type="Gene3D" id="2.30.40.10">
    <property type="entry name" value="Urease, subunit C, domain 1"/>
    <property type="match status" value="1"/>
</dbReference>
<dbReference type="GO" id="GO:0004151">
    <property type="term" value="F:dihydroorotase activity"/>
    <property type="evidence" value="ECO:0007669"/>
    <property type="project" value="UniProtKB-EC"/>
</dbReference>